<evidence type="ECO:0000313" key="7">
    <source>
        <dbReference type="Proteomes" id="UP000429607"/>
    </source>
</evidence>
<accession>A0A6A3PA19</accession>
<keyword evidence="2" id="KW-0813">Transport</keyword>
<evidence type="ECO:0000256" key="2">
    <source>
        <dbReference type="ARBA" id="ARBA00022496"/>
    </source>
</evidence>
<protein>
    <submittedName>
        <fullName evidence="5">Uncharacterized protein</fullName>
    </submittedName>
</protein>
<evidence type="ECO:0000256" key="3">
    <source>
        <dbReference type="ARBA" id="ARBA00023004"/>
    </source>
</evidence>
<comment type="similarity">
    <text evidence="1">Belongs to the frataxin family.</text>
</comment>
<name>A0A6A3PA19_9STRA</name>
<dbReference type="EMBL" id="QXFT01000049">
    <property type="protein sequence ID" value="KAE9357604.1"/>
    <property type="molecule type" value="Genomic_DNA"/>
</dbReference>
<dbReference type="OrthoDB" id="58083at2759"/>
<organism evidence="5 7">
    <name type="scientific">Phytophthora rubi</name>
    <dbReference type="NCBI Taxonomy" id="129364"/>
    <lineage>
        <taxon>Eukaryota</taxon>
        <taxon>Sar</taxon>
        <taxon>Stramenopiles</taxon>
        <taxon>Oomycota</taxon>
        <taxon>Peronosporomycetes</taxon>
        <taxon>Peronosporales</taxon>
        <taxon>Peronosporaceae</taxon>
        <taxon>Phytophthora</taxon>
    </lineage>
</organism>
<keyword evidence="2" id="KW-0406">Ion transport</keyword>
<dbReference type="GO" id="GO:0005737">
    <property type="term" value="C:cytoplasm"/>
    <property type="evidence" value="ECO:0007669"/>
    <property type="project" value="UniProtKB-ARBA"/>
</dbReference>
<evidence type="ECO:0000313" key="6">
    <source>
        <dbReference type="EMBL" id="KAE9357604.1"/>
    </source>
</evidence>
<dbReference type="InterPro" id="IPR002908">
    <property type="entry name" value="Frataxin/CyaY"/>
</dbReference>
<comment type="caution">
    <text evidence="5">The sequence shown here is derived from an EMBL/GenBank/DDBJ whole genome shotgun (WGS) entry which is preliminary data.</text>
</comment>
<keyword evidence="3" id="KW-0408">Iron</keyword>
<dbReference type="Proteomes" id="UP000435112">
    <property type="component" value="Unassembled WGS sequence"/>
</dbReference>
<proteinExistence type="inferred from homology"/>
<dbReference type="PROSITE" id="PS50810">
    <property type="entry name" value="FRATAXIN_2"/>
    <property type="match status" value="1"/>
</dbReference>
<dbReference type="Pfam" id="PF01491">
    <property type="entry name" value="Frataxin_Cyay"/>
    <property type="match status" value="1"/>
</dbReference>
<evidence type="ECO:0000313" key="9">
    <source>
        <dbReference type="Proteomes" id="UP000435112"/>
    </source>
</evidence>
<sequence length="153" mass="17519">MLRRALVATCGPRMCRLAAVQTREKFTVPTAGGAVRRRRLKPKLPKDKFTALSTEFLDRVQSAMEPLHPPVNEEFQLERDGSAELVIRSNDKEFVIKVLSPKQQIEFSSPVSGLRTYQWNAMTKRWEDETDSHDIEGLLTRDLMRFCAGIPLF</sequence>
<dbReference type="InterPro" id="IPR036524">
    <property type="entry name" value="Frataxin/CyaY_sf"/>
</dbReference>
<gene>
    <name evidence="5" type="ORF">PR001_g3455</name>
    <name evidence="4" type="ORF">PR002_g1472</name>
    <name evidence="6" type="ORF">PR003_g1705</name>
</gene>
<dbReference type="GO" id="GO:0006826">
    <property type="term" value="P:iron ion transport"/>
    <property type="evidence" value="ECO:0007669"/>
    <property type="project" value="UniProtKB-KW"/>
</dbReference>
<dbReference type="GO" id="GO:0008199">
    <property type="term" value="F:ferric iron binding"/>
    <property type="evidence" value="ECO:0007669"/>
    <property type="project" value="InterPro"/>
</dbReference>
<dbReference type="EMBL" id="QXFU01000043">
    <property type="protein sequence ID" value="KAE9046759.1"/>
    <property type="molecule type" value="Genomic_DNA"/>
</dbReference>
<dbReference type="SUPFAM" id="SSF55387">
    <property type="entry name" value="Frataxin/Nqo15-like"/>
    <property type="match status" value="1"/>
</dbReference>
<dbReference type="GO" id="GO:0016226">
    <property type="term" value="P:iron-sulfur cluster assembly"/>
    <property type="evidence" value="ECO:0007669"/>
    <property type="project" value="InterPro"/>
</dbReference>
<dbReference type="AlphaFoldDB" id="A0A6A3PA19"/>
<evidence type="ECO:0000313" key="4">
    <source>
        <dbReference type="EMBL" id="KAE9046759.1"/>
    </source>
</evidence>
<dbReference type="Proteomes" id="UP000434957">
    <property type="component" value="Unassembled WGS sequence"/>
</dbReference>
<evidence type="ECO:0000313" key="8">
    <source>
        <dbReference type="Proteomes" id="UP000434957"/>
    </source>
</evidence>
<dbReference type="Proteomes" id="UP000429607">
    <property type="component" value="Unassembled WGS sequence"/>
</dbReference>
<keyword evidence="2" id="KW-0410">Iron transport</keyword>
<reference evidence="7 9" key="1">
    <citation type="submission" date="2018-09" db="EMBL/GenBank/DDBJ databases">
        <title>Genomic investigation of the strawberry pathogen Phytophthora fragariae indicates pathogenicity is determined by transcriptional variation in three key races.</title>
        <authorList>
            <person name="Adams T.M."/>
            <person name="Armitage A.D."/>
            <person name="Sobczyk M.K."/>
            <person name="Bates H.J."/>
            <person name="Dunwell J.M."/>
            <person name="Nellist C.F."/>
            <person name="Harrison R.J."/>
        </authorList>
    </citation>
    <scope>NUCLEOTIDE SEQUENCE [LARGE SCALE GENOMIC DNA]</scope>
    <source>
        <strain evidence="5 7">SCRP249</strain>
        <strain evidence="4 9">SCRP324</strain>
        <strain evidence="6 8">SCRP333</strain>
    </source>
</reference>
<evidence type="ECO:0000313" key="5">
    <source>
        <dbReference type="EMBL" id="KAE9049295.1"/>
    </source>
</evidence>
<dbReference type="SMART" id="SM01219">
    <property type="entry name" value="Frataxin_Cyay"/>
    <property type="match status" value="1"/>
</dbReference>
<dbReference type="Gene3D" id="3.30.920.10">
    <property type="entry name" value="Frataxin/CyaY"/>
    <property type="match status" value="1"/>
</dbReference>
<dbReference type="EMBL" id="QXFV01000130">
    <property type="protein sequence ID" value="KAE9049295.1"/>
    <property type="molecule type" value="Genomic_DNA"/>
</dbReference>
<evidence type="ECO:0000256" key="1">
    <source>
        <dbReference type="ARBA" id="ARBA00008183"/>
    </source>
</evidence>
<keyword evidence="8" id="KW-1185">Reference proteome</keyword>